<dbReference type="STRING" id="51028.A0A0N4V9R6"/>
<dbReference type="GO" id="GO:0032981">
    <property type="term" value="P:mitochondrial respiratory chain complex I assembly"/>
    <property type="evidence" value="ECO:0007669"/>
    <property type="project" value="TreeGrafter"/>
</dbReference>
<dbReference type="WBParaSite" id="EVEC_0000718801-mRNA-1">
    <property type="protein sequence ID" value="EVEC_0000718801-mRNA-1"/>
    <property type="gene ID" value="EVEC_0000718801"/>
</dbReference>
<organism evidence="3">
    <name type="scientific">Enterobius vermicularis</name>
    <name type="common">Human pinworm</name>
    <dbReference type="NCBI Taxonomy" id="51028"/>
    <lineage>
        <taxon>Eukaryota</taxon>
        <taxon>Metazoa</taxon>
        <taxon>Ecdysozoa</taxon>
        <taxon>Nematoda</taxon>
        <taxon>Chromadorea</taxon>
        <taxon>Rhabditida</taxon>
        <taxon>Spirurina</taxon>
        <taxon>Oxyuridomorpha</taxon>
        <taxon>Oxyuroidea</taxon>
        <taxon>Oxyuridae</taxon>
        <taxon>Enterobius</taxon>
    </lineage>
</organism>
<proteinExistence type="predicted"/>
<protein>
    <submittedName>
        <fullName evidence="3">NADH dehydrogenase [ubiquinone] 1 alpha subcomplex assembly factor 3</fullName>
    </submittedName>
</protein>
<reference evidence="3" key="1">
    <citation type="submission" date="2017-02" db="UniProtKB">
        <authorList>
            <consortium name="WormBaseParasite"/>
        </authorList>
    </citation>
    <scope>IDENTIFICATION</scope>
</reference>
<dbReference type="GO" id="GO:0005743">
    <property type="term" value="C:mitochondrial inner membrane"/>
    <property type="evidence" value="ECO:0007669"/>
    <property type="project" value="TreeGrafter"/>
</dbReference>
<accession>A0A0N4V9R6</accession>
<dbReference type="InterPro" id="IPR007523">
    <property type="entry name" value="NDUFAF3/AAMDC"/>
</dbReference>
<evidence type="ECO:0000313" key="2">
    <source>
        <dbReference type="Proteomes" id="UP000274131"/>
    </source>
</evidence>
<name>A0A0N4V9R6_ENTVE</name>
<dbReference type="Pfam" id="PF04430">
    <property type="entry name" value="DUF498"/>
    <property type="match status" value="1"/>
</dbReference>
<dbReference type="AlphaFoldDB" id="A0A0N4V9R6"/>
<dbReference type="EMBL" id="UXUI01008616">
    <property type="protein sequence ID" value="VDD91958.1"/>
    <property type="molecule type" value="Genomic_DNA"/>
</dbReference>
<dbReference type="Proteomes" id="UP000274131">
    <property type="component" value="Unassembled WGS sequence"/>
</dbReference>
<dbReference type="Gene3D" id="3.40.1230.10">
    <property type="entry name" value="MTH938-like"/>
    <property type="match status" value="1"/>
</dbReference>
<evidence type="ECO:0000313" key="3">
    <source>
        <dbReference type="WBParaSite" id="EVEC_0000718801-mRNA-1"/>
    </source>
</evidence>
<gene>
    <name evidence="1" type="ORF">EVEC_LOCUS6709</name>
</gene>
<keyword evidence="2" id="KW-1185">Reference proteome</keyword>
<dbReference type="OrthoDB" id="20681at2759"/>
<evidence type="ECO:0000313" key="1">
    <source>
        <dbReference type="EMBL" id="VDD91958.1"/>
    </source>
</evidence>
<dbReference type="SUPFAM" id="SSF64076">
    <property type="entry name" value="MTH938-like"/>
    <property type="match status" value="1"/>
</dbReference>
<dbReference type="InterPro" id="IPR036748">
    <property type="entry name" value="MTH938-like_sf"/>
</dbReference>
<reference evidence="1 2" key="2">
    <citation type="submission" date="2018-10" db="EMBL/GenBank/DDBJ databases">
        <authorList>
            <consortium name="Pathogen Informatics"/>
        </authorList>
    </citation>
    <scope>NUCLEOTIDE SEQUENCE [LARGE SCALE GENOMIC DNA]</scope>
</reference>
<sequence>MKCKFRLLSCCPLFSVILGDDQISHRTRLTRLSKEMLETKLVGIRCISRFGFRLIDNTFVFGPIAVFPMTVLSWRVPSPEHITEESVEFFTLLEPKIDVLVIGAGGRKNVDTVRKQVAPFLIRKKIGFEIMDTEEAIPTFNFLNAERRYVAGALFPPPDLEISAVEHGRAMQLLKSFDELDVHPLLGGLYSTLDSRKDIIKKLWGERELKQLEAMDEGLETPQIGLGEEVKRISGKQSSKK</sequence>
<dbReference type="PANTHER" id="PTHR21192:SF2">
    <property type="entry name" value="NADH DEHYDROGENASE [UBIQUINONE] 1 ALPHA SUBCOMPLEX ASSEMBLY FACTOR 3"/>
    <property type="match status" value="1"/>
</dbReference>
<dbReference type="PANTHER" id="PTHR21192">
    <property type="entry name" value="NUCLEAR PROTEIN E3-3"/>
    <property type="match status" value="1"/>
</dbReference>